<dbReference type="PANTHER" id="PTHR43155:SF2">
    <property type="entry name" value="CYCLIC DI-GMP PHOSPHODIESTERASE PA4108"/>
    <property type="match status" value="1"/>
</dbReference>
<gene>
    <name evidence="2" type="ORF">FHS19_003883</name>
</gene>
<feature type="domain" description="HD-GYP" evidence="1">
    <location>
        <begin position="112"/>
        <end position="307"/>
    </location>
</feature>
<dbReference type="PROSITE" id="PS51832">
    <property type="entry name" value="HD_GYP"/>
    <property type="match status" value="1"/>
</dbReference>
<dbReference type="EMBL" id="JACHXJ010000003">
    <property type="protein sequence ID" value="MBB3129208.1"/>
    <property type="molecule type" value="Genomic_DNA"/>
</dbReference>
<dbReference type="CDD" id="cd00077">
    <property type="entry name" value="HDc"/>
    <property type="match status" value="1"/>
</dbReference>
<evidence type="ECO:0000313" key="2">
    <source>
        <dbReference type="EMBL" id="MBB3129208.1"/>
    </source>
</evidence>
<organism evidence="2 3">
    <name type="scientific">Paenibacillus rhizosphaerae</name>
    <dbReference type="NCBI Taxonomy" id="297318"/>
    <lineage>
        <taxon>Bacteria</taxon>
        <taxon>Bacillati</taxon>
        <taxon>Bacillota</taxon>
        <taxon>Bacilli</taxon>
        <taxon>Bacillales</taxon>
        <taxon>Paenibacillaceae</taxon>
        <taxon>Paenibacillus</taxon>
    </lineage>
</organism>
<accession>A0A839TUW1</accession>
<dbReference type="GO" id="GO:0016740">
    <property type="term" value="F:transferase activity"/>
    <property type="evidence" value="ECO:0007669"/>
    <property type="project" value="UniProtKB-KW"/>
</dbReference>
<dbReference type="InterPro" id="IPR037522">
    <property type="entry name" value="HD_GYP_dom"/>
</dbReference>
<dbReference type="Proteomes" id="UP000517523">
    <property type="component" value="Unassembled WGS sequence"/>
</dbReference>
<keyword evidence="2" id="KW-0808">Transferase</keyword>
<evidence type="ECO:0000259" key="1">
    <source>
        <dbReference type="PROSITE" id="PS51832"/>
    </source>
</evidence>
<dbReference type="PANTHER" id="PTHR43155">
    <property type="entry name" value="CYCLIC DI-GMP PHOSPHODIESTERASE PA4108-RELATED"/>
    <property type="match status" value="1"/>
</dbReference>
<dbReference type="SUPFAM" id="SSF109604">
    <property type="entry name" value="HD-domain/PDEase-like"/>
    <property type="match status" value="1"/>
</dbReference>
<evidence type="ECO:0000313" key="3">
    <source>
        <dbReference type="Proteomes" id="UP000517523"/>
    </source>
</evidence>
<reference evidence="2 3" key="1">
    <citation type="submission" date="2020-08" db="EMBL/GenBank/DDBJ databases">
        <title>Genomic Encyclopedia of Type Strains, Phase III (KMG-III): the genomes of soil and plant-associated and newly described type strains.</title>
        <authorList>
            <person name="Whitman W."/>
        </authorList>
    </citation>
    <scope>NUCLEOTIDE SEQUENCE [LARGE SCALE GENOMIC DNA]</scope>
    <source>
        <strain evidence="2 3">CECT 5831</strain>
    </source>
</reference>
<dbReference type="SMART" id="SM00471">
    <property type="entry name" value="HDc"/>
    <property type="match status" value="1"/>
</dbReference>
<name>A0A839TUW1_9BACL</name>
<dbReference type="AlphaFoldDB" id="A0A839TUW1"/>
<dbReference type="NCBIfam" id="TIGR00277">
    <property type="entry name" value="HDIG"/>
    <property type="match status" value="1"/>
</dbReference>
<dbReference type="Gene3D" id="1.10.3210.10">
    <property type="entry name" value="Hypothetical protein af1432"/>
    <property type="match status" value="1"/>
</dbReference>
<dbReference type="InterPro" id="IPR003607">
    <property type="entry name" value="HD/PDEase_dom"/>
</dbReference>
<comment type="caution">
    <text evidence="2">The sequence shown here is derived from an EMBL/GenBank/DDBJ whole genome shotgun (WGS) entry which is preliminary data.</text>
</comment>
<dbReference type="InterPro" id="IPR006675">
    <property type="entry name" value="HDIG_dom"/>
</dbReference>
<dbReference type="Pfam" id="PF13487">
    <property type="entry name" value="HD_5"/>
    <property type="match status" value="1"/>
</dbReference>
<sequence length="349" mass="39068">MRVHVTELRPGDRLQADTFNDIGLHVLHKGKELKLEEISKLIQHGIAYVEVDPSRPDDPAATAPFLSGQPASRVEKQVGLAVDGFESLYLEALSTGRINTTVVNDIMEPLVDRLSTHTDVVSLLLSINPEDEYTYQHSVQVGILSYYISTWLGYAPEEAYAAGKAGFLHDIGKCLVPAELLYKPGKLTPEEFEEMKRHTVYGYDIIRSSTNDEIPALVALQHHERDDGSGYPHQCGELEVHPFSRITAVADVFSAMTTNRVYQTKQELLTVLRELYSLSFGKLSPRATQAFISHMLPNFIGKRVTLTSGETGTIIMTNPADFFRPLVKTEVRFIDLSSDRDIDIDQIYM</sequence>
<protein>
    <submittedName>
        <fullName evidence="2">Putative nucleotidyltransferase with HDIG domain</fullName>
    </submittedName>
</protein>
<dbReference type="RefSeq" id="WP_183583413.1">
    <property type="nucleotide sequence ID" value="NZ_JACHXJ010000003.1"/>
</dbReference>
<proteinExistence type="predicted"/>